<sequence>MYMPGPAGFVIVDAACGAYPNHYFHGHPERPPHQDGLTPPSNLISLSPEAAASVANMYMPGRAGFVIVDAAFEANPNLFFHDQPEQPPLSAVELRLIAAVLVGGVAGAGLFLWPEASAAATKPTIASMVAPGAAGFSLWSAAAAKGATMVAPGAAGYVISRAAFESNP</sequence>
<evidence type="ECO:0000313" key="2">
    <source>
        <dbReference type="Proteomes" id="UP000729402"/>
    </source>
</evidence>
<dbReference type="EMBL" id="JAAALK010000079">
    <property type="protein sequence ID" value="KAG8099409.1"/>
    <property type="molecule type" value="Genomic_DNA"/>
</dbReference>
<reference evidence="1" key="2">
    <citation type="submission" date="2021-02" db="EMBL/GenBank/DDBJ databases">
        <authorList>
            <person name="Kimball J.A."/>
            <person name="Haas M.W."/>
            <person name="Macchietto M."/>
            <person name="Kono T."/>
            <person name="Duquette J."/>
            <person name="Shao M."/>
        </authorList>
    </citation>
    <scope>NUCLEOTIDE SEQUENCE</scope>
    <source>
        <tissue evidence="1">Fresh leaf tissue</tissue>
    </source>
</reference>
<dbReference type="InterPro" id="IPR039926">
    <property type="entry name" value="Egg_app_1"/>
</dbReference>
<reference evidence="1" key="1">
    <citation type="journal article" date="2021" name="bioRxiv">
        <title>Whole Genome Assembly and Annotation of Northern Wild Rice, Zizania palustris L., Supports a Whole Genome Duplication in the Zizania Genus.</title>
        <authorList>
            <person name="Haas M."/>
            <person name="Kono T."/>
            <person name="Macchietto M."/>
            <person name="Millas R."/>
            <person name="McGilp L."/>
            <person name="Shao M."/>
            <person name="Duquette J."/>
            <person name="Hirsch C.N."/>
            <person name="Kimball J."/>
        </authorList>
    </citation>
    <scope>NUCLEOTIDE SEQUENCE</scope>
    <source>
        <tissue evidence="1">Fresh leaf tissue</tissue>
    </source>
</reference>
<evidence type="ECO:0000313" key="1">
    <source>
        <dbReference type="EMBL" id="KAG8099409.1"/>
    </source>
</evidence>
<comment type="caution">
    <text evidence="1">The sequence shown here is derived from an EMBL/GenBank/DDBJ whole genome shotgun (WGS) entry which is preliminary data.</text>
</comment>
<gene>
    <name evidence="1" type="ORF">GUJ93_ZPchr0013g34251</name>
</gene>
<organism evidence="1 2">
    <name type="scientific">Zizania palustris</name>
    <name type="common">Northern wild rice</name>
    <dbReference type="NCBI Taxonomy" id="103762"/>
    <lineage>
        <taxon>Eukaryota</taxon>
        <taxon>Viridiplantae</taxon>
        <taxon>Streptophyta</taxon>
        <taxon>Embryophyta</taxon>
        <taxon>Tracheophyta</taxon>
        <taxon>Spermatophyta</taxon>
        <taxon>Magnoliopsida</taxon>
        <taxon>Liliopsida</taxon>
        <taxon>Poales</taxon>
        <taxon>Poaceae</taxon>
        <taxon>BOP clade</taxon>
        <taxon>Oryzoideae</taxon>
        <taxon>Oryzeae</taxon>
        <taxon>Zizaniinae</taxon>
        <taxon>Zizania</taxon>
    </lineage>
</organism>
<dbReference type="PANTHER" id="PTHR33333">
    <property type="entry name" value="ERYTHROCYTE MEMBRANE PROTEIN 1-LIKE"/>
    <property type="match status" value="1"/>
</dbReference>
<keyword evidence="2" id="KW-1185">Reference proteome</keyword>
<protein>
    <submittedName>
        <fullName evidence="1">Uncharacterized protein</fullName>
    </submittedName>
</protein>
<proteinExistence type="predicted"/>
<name>A0A8J5X1I9_ZIZPA</name>
<accession>A0A8J5X1I9</accession>
<dbReference type="AlphaFoldDB" id="A0A8J5X1I9"/>
<dbReference type="Proteomes" id="UP000729402">
    <property type="component" value="Unassembled WGS sequence"/>
</dbReference>
<dbReference type="PANTHER" id="PTHR33333:SF46">
    <property type="entry name" value="LOW QUALITY PROTEIN: GLYCINE-RICH PROTEIN DOT1"/>
    <property type="match status" value="1"/>
</dbReference>